<gene>
    <name evidence="2" type="ORF">KL86DYS1_10938</name>
</gene>
<accession>A0A212J2P1</accession>
<reference evidence="2" key="1">
    <citation type="submission" date="2016-04" db="EMBL/GenBank/DDBJ databases">
        <authorList>
            <person name="Evans L.H."/>
            <person name="Alamgir A."/>
            <person name="Owens N."/>
            <person name="Weber N.D."/>
            <person name="Virtaneva K."/>
            <person name="Barbian K."/>
            <person name="Babar A."/>
            <person name="Rosenke K."/>
        </authorList>
    </citation>
    <scope>NUCLEOTIDE SEQUENCE</scope>
    <source>
        <strain evidence="2">86-1</strain>
    </source>
</reference>
<sequence length="372" mass="42521">MPVFNHNESATAYIHSIVYIRLMSKNIIMKKLLFLFFILFSSQTVMYSQSSTELLVLDNYLIKNNKRGVKVGKFNIPAGEKISLVKDEANLFVLSEDGHLLIKKNATITKSTPWRFEITVKTKDGEKTFELVRDDFIRNKVIAHRGAWKNHDASQNSLKSLKKAIEIGCEGSEFDVWLSSDNKVILSHDPEIGGKKVEETTADELFKIELKDGDKLPSLEEYIKCIKEQNKTRLVLEVKASQKGKERCEAVADSAVRIVHRMNAQAWTDYITFSFDAAKRIRELDPTAKILYLEADKTLEELKAERMSGIDYHYSNFIKDTDLAKKAKSIGLLTNAWTVNKVEDMQTMLDQNIDYITTDEPEILLEILDAKK</sequence>
<dbReference type="PROSITE" id="PS50007">
    <property type="entry name" value="PIPLC_X_DOMAIN"/>
    <property type="match status" value="1"/>
</dbReference>
<feature type="domain" description="GP-PDE" evidence="1">
    <location>
        <begin position="139"/>
        <end position="368"/>
    </location>
</feature>
<dbReference type="InterPro" id="IPR030395">
    <property type="entry name" value="GP_PDE_dom"/>
</dbReference>
<name>A0A212J2P1_9BACT</name>
<dbReference type="SUPFAM" id="SSF51695">
    <property type="entry name" value="PLC-like phosphodiesterases"/>
    <property type="match status" value="1"/>
</dbReference>
<dbReference type="EMBL" id="FLUM01000001">
    <property type="protein sequence ID" value="SBV93711.1"/>
    <property type="molecule type" value="Genomic_DNA"/>
</dbReference>
<evidence type="ECO:0000259" key="1">
    <source>
        <dbReference type="PROSITE" id="PS51704"/>
    </source>
</evidence>
<protein>
    <recommendedName>
        <fullName evidence="1">GP-PDE domain-containing protein</fullName>
    </recommendedName>
</protein>
<dbReference type="Gene3D" id="3.20.20.190">
    <property type="entry name" value="Phosphatidylinositol (PI) phosphodiesterase"/>
    <property type="match status" value="1"/>
</dbReference>
<dbReference type="AlphaFoldDB" id="A0A212J2P1"/>
<dbReference type="PANTHER" id="PTHR46211">
    <property type="entry name" value="GLYCEROPHOSPHORYL DIESTER PHOSPHODIESTERASE"/>
    <property type="match status" value="1"/>
</dbReference>
<dbReference type="PANTHER" id="PTHR46211:SF1">
    <property type="entry name" value="GLYCEROPHOSPHODIESTER PHOSPHODIESTERASE, CYTOPLASMIC"/>
    <property type="match status" value="1"/>
</dbReference>
<dbReference type="InterPro" id="IPR017946">
    <property type="entry name" value="PLC-like_Pdiesterase_TIM-brl"/>
</dbReference>
<dbReference type="PROSITE" id="PS51704">
    <property type="entry name" value="GP_PDE"/>
    <property type="match status" value="1"/>
</dbReference>
<proteinExistence type="predicted"/>
<dbReference type="GO" id="GO:0006629">
    <property type="term" value="P:lipid metabolic process"/>
    <property type="evidence" value="ECO:0007669"/>
    <property type="project" value="InterPro"/>
</dbReference>
<evidence type="ECO:0000313" key="2">
    <source>
        <dbReference type="EMBL" id="SBV93711.1"/>
    </source>
</evidence>
<dbReference type="Pfam" id="PF03009">
    <property type="entry name" value="GDPD"/>
    <property type="match status" value="1"/>
</dbReference>
<dbReference type="GO" id="GO:0008081">
    <property type="term" value="F:phosphoric diester hydrolase activity"/>
    <property type="evidence" value="ECO:0007669"/>
    <property type="project" value="InterPro"/>
</dbReference>
<organism evidence="2">
    <name type="scientific">uncultured Dysgonomonas sp</name>
    <dbReference type="NCBI Taxonomy" id="206096"/>
    <lineage>
        <taxon>Bacteria</taxon>
        <taxon>Pseudomonadati</taxon>
        <taxon>Bacteroidota</taxon>
        <taxon>Bacteroidia</taxon>
        <taxon>Bacteroidales</taxon>
        <taxon>Dysgonomonadaceae</taxon>
        <taxon>Dysgonomonas</taxon>
        <taxon>environmental samples</taxon>
    </lineage>
</organism>